<evidence type="ECO:0000313" key="2">
    <source>
        <dbReference type="Proteomes" id="UP001381693"/>
    </source>
</evidence>
<keyword evidence="2" id="KW-1185">Reference proteome</keyword>
<accession>A0AAN8WBK7</accession>
<sequence length="87" mass="9658">CYDGILSDMNNMKAGNETTHPKVNIIREELARTRPQSRKIKSETDIKVLVVCENHSEAVFDQLKKGLGDAAVCLLTGIPSYQTVLQL</sequence>
<dbReference type="EMBL" id="JAXCGZ010022708">
    <property type="protein sequence ID" value="KAK7026481.1"/>
    <property type="molecule type" value="Genomic_DNA"/>
</dbReference>
<comment type="caution">
    <text evidence="1">The sequence shown here is derived from an EMBL/GenBank/DDBJ whole genome shotgun (WGS) entry which is preliminary data.</text>
</comment>
<proteinExistence type="predicted"/>
<gene>
    <name evidence="1" type="ORF">SK128_024394</name>
</gene>
<reference evidence="1 2" key="1">
    <citation type="submission" date="2023-11" db="EMBL/GenBank/DDBJ databases">
        <title>Halocaridina rubra genome assembly.</title>
        <authorList>
            <person name="Smith C."/>
        </authorList>
    </citation>
    <scope>NUCLEOTIDE SEQUENCE [LARGE SCALE GENOMIC DNA]</scope>
    <source>
        <strain evidence="1">EP-1</strain>
        <tissue evidence="1">Whole</tissue>
    </source>
</reference>
<dbReference type="Proteomes" id="UP001381693">
    <property type="component" value="Unassembled WGS sequence"/>
</dbReference>
<name>A0AAN8WBK7_HALRR</name>
<protein>
    <submittedName>
        <fullName evidence="1">Uncharacterized protein</fullName>
    </submittedName>
</protein>
<evidence type="ECO:0000313" key="1">
    <source>
        <dbReference type="EMBL" id="KAK7026481.1"/>
    </source>
</evidence>
<organism evidence="1 2">
    <name type="scientific">Halocaridina rubra</name>
    <name type="common">Hawaiian red shrimp</name>
    <dbReference type="NCBI Taxonomy" id="373956"/>
    <lineage>
        <taxon>Eukaryota</taxon>
        <taxon>Metazoa</taxon>
        <taxon>Ecdysozoa</taxon>
        <taxon>Arthropoda</taxon>
        <taxon>Crustacea</taxon>
        <taxon>Multicrustacea</taxon>
        <taxon>Malacostraca</taxon>
        <taxon>Eumalacostraca</taxon>
        <taxon>Eucarida</taxon>
        <taxon>Decapoda</taxon>
        <taxon>Pleocyemata</taxon>
        <taxon>Caridea</taxon>
        <taxon>Atyoidea</taxon>
        <taxon>Atyidae</taxon>
        <taxon>Halocaridina</taxon>
    </lineage>
</organism>
<feature type="non-terminal residue" evidence="1">
    <location>
        <position position="1"/>
    </location>
</feature>
<dbReference type="AlphaFoldDB" id="A0AAN8WBK7"/>